<evidence type="ECO:0000259" key="1">
    <source>
        <dbReference type="PROSITE" id="PS50943"/>
    </source>
</evidence>
<evidence type="ECO:0000313" key="2">
    <source>
        <dbReference type="EMBL" id="EWC60028.1"/>
    </source>
</evidence>
<dbReference type="InterPro" id="IPR001387">
    <property type="entry name" value="Cro/C1-type_HTH"/>
</dbReference>
<organism evidence="2 3">
    <name type="scientific">Actinokineospora spheciospongiae</name>
    <dbReference type="NCBI Taxonomy" id="909613"/>
    <lineage>
        <taxon>Bacteria</taxon>
        <taxon>Bacillati</taxon>
        <taxon>Actinomycetota</taxon>
        <taxon>Actinomycetes</taxon>
        <taxon>Pseudonocardiales</taxon>
        <taxon>Pseudonocardiaceae</taxon>
        <taxon>Actinokineospora</taxon>
    </lineage>
</organism>
<dbReference type="eggNOG" id="COG1426">
    <property type="taxonomic scope" value="Bacteria"/>
</dbReference>
<dbReference type="AlphaFoldDB" id="W7II30"/>
<dbReference type="Proteomes" id="UP000019277">
    <property type="component" value="Unassembled WGS sequence"/>
</dbReference>
<evidence type="ECO:0000313" key="3">
    <source>
        <dbReference type="Proteomes" id="UP000019277"/>
    </source>
</evidence>
<dbReference type="PROSITE" id="PS50943">
    <property type="entry name" value="HTH_CROC1"/>
    <property type="match status" value="1"/>
</dbReference>
<dbReference type="CDD" id="cd00093">
    <property type="entry name" value="HTH_XRE"/>
    <property type="match status" value="1"/>
</dbReference>
<protein>
    <submittedName>
        <fullName evidence="2">Putative DNA-binding protein</fullName>
    </submittedName>
</protein>
<feature type="domain" description="HTH cro/C1-type" evidence="1">
    <location>
        <begin position="1"/>
        <end position="41"/>
    </location>
</feature>
<proteinExistence type="predicted"/>
<comment type="caution">
    <text evidence="2">The sequence shown here is derived from an EMBL/GenBank/DDBJ whole genome shotgun (WGS) entry which is preliminary data.</text>
</comment>
<sequence>MAGAIQWNVSTLSRLERGQRHISPEAVMGLAVVYRLPLERRDELVARAKEPATLGWWDRPPAGVPGDLGALASYEYEAIRMTDWSPGVIPGLLQTPAYTEAVMRDSGISEYDLHPRLRARRQRQELLDRREVDYTAFIGTAALRNQLCSAKDFLVQLRHLVTMANREGVDVRLVESPTWFAIGGWYLMDFDRVGPVAHLEHLGSSTFLFDEETKPYIAARQKLSGLALSVRATQDRVEAIIEQRIVGK</sequence>
<dbReference type="STRING" id="909613.UO65_4681"/>
<dbReference type="GO" id="GO:0003677">
    <property type="term" value="F:DNA binding"/>
    <property type="evidence" value="ECO:0007669"/>
    <property type="project" value="UniProtKB-KW"/>
</dbReference>
<dbReference type="Pfam" id="PF19054">
    <property type="entry name" value="DUF5753"/>
    <property type="match status" value="1"/>
</dbReference>
<name>W7II30_9PSEU</name>
<accession>W7II30</accession>
<keyword evidence="3" id="KW-1185">Reference proteome</keyword>
<reference evidence="2 3" key="1">
    <citation type="journal article" date="2014" name="Genome Announc.">
        <title>Draft Genome Sequence of the Antitrypanosomally Active Sponge-Associated Bacterium Actinokineospora sp. Strain EG49.</title>
        <authorList>
            <person name="Harjes J."/>
            <person name="Ryu T."/>
            <person name="Abdelmohsen U.R."/>
            <person name="Moitinho-Silva L."/>
            <person name="Horn H."/>
            <person name="Ravasi T."/>
            <person name="Hentschel U."/>
        </authorList>
    </citation>
    <scope>NUCLEOTIDE SEQUENCE [LARGE SCALE GENOMIC DNA]</scope>
    <source>
        <strain evidence="2 3">EG49</strain>
    </source>
</reference>
<keyword evidence="2" id="KW-0238">DNA-binding</keyword>
<gene>
    <name evidence="2" type="ORF">UO65_4681</name>
</gene>
<dbReference type="EMBL" id="AYXG01000177">
    <property type="protein sequence ID" value="EWC60028.1"/>
    <property type="molecule type" value="Genomic_DNA"/>
</dbReference>
<dbReference type="InterPro" id="IPR043917">
    <property type="entry name" value="DUF5753"/>
</dbReference>
<dbReference type="Pfam" id="PF13560">
    <property type="entry name" value="HTH_31"/>
    <property type="match status" value="1"/>
</dbReference>